<comment type="caution">
    <text evidence="3">The sequence shown here is derived from an EMBL/GenBank/DDBJ whole genome shotgun (WGS) entry which is preliminary data.</text>
</comment>
<dbReference type="InterPro" id="IPR013766">
    <property type="entry name" value="Thioredoxin_domain"/>
</dbReference>
<dbReference type="CDD" id="cd02966">
    <property type="entry name" value="TlpA_like_family"/>
    <property type="match status" value="1"/>
</dbReference>
<keyword evidence="1" id="KW-0676">Redox-active center</keyword>
<reference evidence="3" key="1">
    <citation type="journal article" date="2020" name="mSystems">
        <title>Genome- and Community-Level Interaction Insights into Carbon Utilization and Element Cycling Functions of Hydrothermarchaeota in Hydrothermal Sediment.</title>
        <authorList>
            <person name="Zhou Z."/>
            <person name="Liu Y."/>
            <person name="Xu W."/>
            <person name="Pan J."/>
            <person name="Luo Z.H."/>
            <person name="Li M."/>
        </authorList>
    </citation>
    <scope>NUCLEOTIDE SEQUENCE [LARGE SCALE GENOMIC DNA]</scope>
    <source>
        <strain evidence="3">HyVt-577</strain>
    </source>
</reference>
<dbReference type="InterPro" id="IPR000866">
    <property type="entry name" value="AhpC/TSA"/>
</dbReference>
<sequence length="168" mass="18821">MIMGNTGKTFITYLSLVLFIAGILSAKSLNERYAANFTLKDTSGEEYSLSDFKGKIVILNFWATWCAPCLREMPDLEQINKKYKDQGVQVIGIVVVSKLEDVASTLRKTGVTYPILYGSKKTIAAYDNFYSIPQTFIIGRDGKILKRLSGSNSYSTFEKEIKAVLMNE</sequence>
<accession>A0A7V4TXS2</accession>
<evidence type="ECO:0000259" key="2">
    <source>
        <dbReference type="PROSITE" id="PS51352"/>
    </source>
</evidence>
<dbReference type="PANTHER" id="PTHR42852:SF13">
    <property type="entry name" value="PROTEIN DIPZ"/>
    <property type="match status" value="1"/>
</dbReference>
<organism evidence="3">
    <name type="scientific">Caldithrix abyssi</name>
    <dbReference type="NCBI Taxonomy" id="187145"/>
    <lineage>
        <taxon>Bacteria</taxon>
        <taxon>Pseudomonadati</taxon>
        <taxon>Calditrichota</taxon>
        <taxon>Calditrichia</taxon>
        <taxon>Calditrichales</taxon>
        <taxon>Calditrichaceae</taxon>
        <taxon>Caldithrix</taxon>
    </lineage>
</organism>
<dbReference type="AlphaFoldDB" id="A0A7V4TXS2"/>
<gene>
    <name evidence="3" type="ORF">ENK44_01080</name>
</gene>
<protein>
    <submittedName>
        <fullName evidence="3">TlpA family protein disulfide reductase</fullName>
    </submittedName>
</protein>
<dbReference type="InterPro" id="IPR017937">
    <property type="entry name" value="Thioredoxin_CS"/>
</dbReference>
<proteinExistence type="predicted"/>
<dbReference type="PANTHER" id="PTHR42852">
    <property type="entry name" value="THIOL:DISULFIDE INTERCHANGE PROTEIN DSBE"/>
    <property type="match status" value="1"/>
</dbReference>
<dbReference type="SUPFAM" id="SSF52833">
    <property type="entry name" value="Thioredoxin-like"/>
    <property type="match status" value="1"/>
</dbReference>
<dbReference type="Proteomes" id="UP000885779">
    <property type="component" value="Unassembled WGS sequence"/>
</dbReference>
<dbReference type="InterPro" id="IPR036249">
    <property type="entry name" value="Thioredoxin-like_sf"/>
</dbReference>
<dbReference type="InterPro" id="IPR050553">
    <property type="entry name" value="Thioredoxin_ResA/DsbE_sf"/>
</dbReference>
<dbReference type="PROSITE" id="PS00194">
    <property type="entry name" value="THIOREDOXIN_1"/>
    <property type="match status" value="1"/>
</dbReference>
<dbReference type="GO" id="GO:0016209">
    <property type="term" value="F:antioxidant activity"/>
    <property type="evidence" value="ECO:0007669"/>
    <property type="project" value="InterPro"/>
</dbReference>
<evidence type="ECO:0000256" key="1">
    <source>
        <dbReference type="ARBA" id="ARBA00023284"/>
    </source>
</evidence>
<dbReference type="Pfam" id="PF00578">
    <property type="entry name" value="AhpC-TSA"/>
    <property type="match status" value="1"/>
</dbReference>
<evidence type="ECO:0000313" key="3">
    <source>
        <dbReference type="EMBL" id="HGY54269.1"/>
    </source>
</evidence>
<feature type="domain" description="Thioredoxin" evidence="2">
    <location>
        <begin position="28"/>
        <end position="166"/>
    </location>
</feature>
<name>A0A7V4TXS2_CALAY</name>
<dbReference type="EMBL" id="DRQG01000015">
    <property type="protein sequence ID" value="HGY54269.1"/>
    <property type="molecule type" value="Genomic_DNA"/>
</dbReference>
<dbReference type="Gene3D" id="3.40.30.10">
    <property type="entry name" value="Glutaredoxin"/>
    <property type="match status" value="1"/>
</dbReference>
<dbReference type="GO" id="GO:0016491">
    <property type="term" value="F:oxidoreductase activity"/>
    <property type="evidence" value="ECO:0007669"/>
    <property type="project" value="InterPro"/>
</dbReference>
<dbReference type="PROSITE" id="PS51352">
    <property type="entry name" value="THIOREDOXIN_2"/>
    <property type="match status" value="1"/>
</dbReference>